<dbReference type="AlphaFoldDB" id="A0A1M4SSJ0"/>
<dbReference type="GO" id="GO:0003676">
    <property type="term" value="F:nucleic acid binding"/>
    <property type="evidence" value="ECO:0007669"/>
    <property type="project" value="InterPro"/>
</dbReference>
<dbReference type="PROSITE" id="PS50994">
    <property type="entry name" value="INTEGRASE"/>
    <property type="match status" value="1"/>
</dbReference>
<dbReference type="STRING" id="1302690.BUE76_00660"/>
<dbReference type="PANTHER" id="PTHR47515">
    <property type="entry name" value="LOW CALCIUM RESPONSE LOCUS PROTEIN T"/>
    <property type="match status" value="1"/>
</dbReference>
<dbReference type="EMBL" id="FQUO01000001">
    <property type="protein sequence ID" value="SHE35112.1"/>
    <property type="molecule type" value="Genomic_DNA"/>
</dbReference>
<keyword evidence="3" id="KW-1185">Reference proteome</keyword>
<reference evidence="2 3" key="1">
    <citation type="submission" date="2016-11" db="EMBL/GenBank/DDBJ databases">
        <authorList>
            <person name="Jaros S."/>
            <person name="Januszkiewicz K."/>
            <person name="Wedrychowicz H."/>
        </authorList>
    </citation>
    <scope>NUCLEOTIDE SEQUENCE [LARGE SCALE GENOMIC DNA]</scope>
    <source>
        <strain evidence="2 3">DSM 26897</strain>
    </source>
</reference>
<gene>
    <name evidence="2" type="ORF">SAMN05444008_101219</name>
</gene>
<name>A0A1M4SSJ0_9BACT</name>
<evidence type="ECO:0000313" key="2">
    <source>
        <dbReference type="EMBL" id="SHE35112.1"/>
    </source>
</evidence>
<dbReference type="Gene3D" id="3.30.420.10">
    <property type="entry name" value="Ribonuclease H-like superfamily/Ribonuclease H"/>
    <property type="match status" value="1"/>
</dbReference>
<evidence type="ECO:0000259" key="1">
    <source>
        <dbReference type="PROSITE" id="PS50994"/>
    </source>
</evidence>
<sequence>MDYSRPGKPTDNPFIESFNSSFRDECLNMHWFLSKEDAYEKIKLWIDEYNNFRPHSSLNDQTPAKVVEQFQQSSKTEERKDGLLAASGDEDMYFAAANHDSAASENIRLHHQILIPHRSPNPPL</sequence>
<feature type="domain" description="Integrase catalytic" evidence="1">
    <location>
        <begin position="1"/>
        <end position="71"/>
    </location>
</feature>
<evidence type="ECO:0000313" key="3">
    <source>
        <dbReference type="Proteomes" id="UP000184368"/>
    </source>
</evidence>
<dbReference type="Proteomes" id="UP000184368">
    <property type="component" value="Unassembled WGS sequence"/>
</dbReference>
<organism evidence="2 3">
    <name type="scientific">Cnuella takakiae</name>
    <dbReference type="NCBI Taxonomy" id="1302690"/>
    <lineage>
        <taxon>Bacteria</taxon>
        <taxon>Pseudomonadati</taxon>
        <taxon>Bacteroidota</taxon>
        <taxon>Chitinophagia</taxon>
        <taxon>Chitinophagales</taxon>
        <taxon>Chitinophagaceae</taxon>
        <taxon>Cnuella</taxon>
    </lineage>
</organism>
<protein>
    <submittedName>
        <fullName evidence="2">Integrase core domain-containing protein</fullName>
    </submittedName>
</protein>
<dbReference type="InterPro" id="IPR012337">
    <property type="entry name" value="RNaseH-like_sf"/>
</dbReference>
<dbReference type="InterPro" id="IPR036397">
    <property type="entry name" value="RNaseH_sf"/>
</dbReference>
<dbReference type="GO" id="GO:0015074">
    <property type="term" value="P:DNA integration"/>
    <property type="evidence" value="ECO:0007669"/>
    <property type="project" value="InterPro"/>
</dbReference>
<proteinExistence type="predicted"/>
<dbReference type="InterPro" id="IPR001584">
    <property type="entry name" value="Integrase_cat-core"/>
</dbReference>
<dbReference type="PANTHER" id="PTHR47515:SF1">
    <property type="entry name" value="BLR2054 PROTEIN"/>
    <property type="match status" value="1"/>
</dbReference>
<dbReference type="SUPFAM" id="SSF53098">
    <property type="entry name" value="Ribonuclease H-like"/>
    <property type="match status" value="1"/>
</dbReference>
<accession>A0A1M4SSJ0</accession>
<dbReference type="Pfam" id="PF13683">
    <property type="entry name" value="rve_3"/>
    <property type="match status" value="1"/>
</dbReference>